<dbReference type="EMBL" id="BAAAQK010000026">
    <property type="protein sequence ID" value="GAA1873994.1"/>
    <property type="molecule type" value="Genomic_DNA"/>
</dbReference>
<gene>
    <name evidence="2" type="ORF">GCM10009836_63780</name>
</gene>
<evidence type="ECO:0000256" key="1">
    <source>
        <dbReference type="SAM" id="Phobius"/>
    </source>
</evidence>
<accession>A0ABN2NQ90</accession>
<organism evidence="2 3">
    <name type="scientific">Pseudonocardia ailaonensis</name>
    <dbReference type="NCBI Taxonomy" id="367279"/>
    <lineage>
        <taxon>Bacteria</taxon>
        <taxon>Bacillati</taxon>
        <taxon>Actinomycetota</taxon>
        <taxon>Actinomycetes</taxon>
        <taxon>Pseudonocardiales</taxon>
        <taxon>Pseudonocardiaceae</taxon>
        <taxon>Pseudonocardia</taxon>
    </lineage>
</organism>
<reference evidence="2 3" key="1">
    <citation type="journal article" date="2019" name="Int. J. Syst. Evol. Microbiol.">
        <title>The Global Catalogue of Microorganisms (GCM) 10K type strain sequencing project: providing services to taxonomists for standard genome sequencing and annotation.</title>
        <authorList>
            <consortium name="The Broad Institute Genomics Platform"/>
            <consortium name="The Broad Institute Genome Sequencing Center for Infectious Disease"/>
            <person name="Wu L."/>
            <person name="Ma J."/>
        </authorList>
    </citation>
    <scope>NUCLEOTIDE SEQUENCE [LARGE SCALE GENOMIC DNA]</scope>
    <source>
        <strain evidence="2 3">JCM 16009</strain>
    </source>
</reference>
<dbReference type="Proteomes" id="UP001500449">
    <property type="component" value="Unassembled WGS sequence"/>
</dbReference>
<evidence type="ECO:0000313" key="2">
    <source>
        <dbReference type="EMBL" id="GAA1873994.1"/>
    </source>
</evidence>
<keyword evidence="1" id="KW-1133">Transmembrane helix</keyword>
<proteinExistence type="predicted"/>
<sequence>MARLGVIPLARRASARAVTSASTRSATGLPGSIRAVMASLVERGPRRSTPADVGSPMVVAILFVPPVALVGSLVATTALELALG</sequence>
<keyword evidence="1" id="KW-0812">Transmembrane</keyword>
<keyword evidence="1" id="KW-0472">Membrane</keyword>
<name>A0ABN2NQ90_9PSEU</name>
<keyword evidence="3" id="KW-1185">Reference proteome</keyword>
<feature type="transmembrane region" description="Helical" evidence="1">
    <location>
        <begin position="57"/>
        <end position="83"/>
    </location>
</feature>
<protein>
    <submittedName>
        <fullName evidence="2">Uncharacterized protein</fullName>
    </submittedName>
</protein>
<comment type="caution">
    <text evidence="2">The sequence shown here is derived from an EMBL/GenBank/DDBJ whole genome shotgun (WGS) entry which is preliminary data.</text>
</comment>
<evidence type="ECO:0000313" key="3">
    <source>
        <dbReference type="Proteomes" id="UP001500449"/>
    </source>
</evidence>